<dbReference type="InterPro" id="IPR017583">
    <property type="entry name" value="Tagatose/fructose_Pkinase"/>
</dbReference>
<dbReference type="Gene3D" id="3.40.1190.20">
    <property type="match status" value="1"/>
</dbReference>
<keyword evidence="3" id="KW-0547">Nucleotide-binding</keyword>
<sequence length="305" mass="31796">MIVTLTLNPALDISTTTERVVPEHKLRCDVPRRDPGGGGINVARVVDALGGEAEAVFPAGGPTGQALLATLRGGTGLRPHAVPIAGETRQSFTVDERAEGRAEYRFVLPGPDLSAVELDSCLEAVAERARDAAFVVASGSLPPGVPADIYARLGAMLPPGGPRLIVDSSGPALRETRGAYLIKPSLRELQMLAGRELPDAAARVVAARGLMEDGITEIVVLSLGSDGAMLITREEQEQFPAIPVPVRSTVGAGDSMVAAMALALSRGETPRQAVRFGMAAGAAALLRPGTQLCRREDVDRLFATA</sequence>
<evidence type="ECO:0000256" key="4">
    <source>
        <dbReference type="ARBA" id="ARBA00022777"/>
    </source>
</evidence>
<evidence type="ECO:0000313" key="10">
    <source>
        <dbReference type="Proteomes" id="UP000274097"/>
    </source>
</evidence>
<dbReference type="EMBL" id="RFLX01000005">
    <property type="protein sequence ID" value="RMI25432.1"/>
    <property type="molecule type" value="Genomic_DNA"/>
</dbReference>
<dbReference type="SUPFAM" id="SSF53613">
    <property type="entry name" value="Ribokinase-like"/>
    <property type="match status" value="1"/>
</dbReference>
<evidence type="ECO:0000313" key="8">
    <source>
        <dbReference type="EMBL" id="RKK02931.1"/>
    </source>
</evidence>
<dbReference type="Proteomes" id="UP000278036">
    <property type="component" value="Unassembled WGS sequence"/>
</dbReference>
<dbReference type="InterPro" id="IPR011611">
    <property type="entry name" value="PfkB_dom"/>
</dbReference>
<accession>A0A3A9JBS3</accession>
<keyword evidence="4 8" id="KW-0418">Kinase</keyword>
<dbReference type="Pfam" id="PF00294">
    <property type="entry name" value="PfkB"/>
    <property type="match status" value="1"/>
</dbReference>
<gene>
    <name evidence="8" type="ORF">D6Z83_17235</name>
    <name evidence="9" type="ORF">EBE87_09890</name>
</gene>
<dbReference type="PANTHER" id="PTHR46566:SF2">
    <property type="entry name" value="ATP-DEPENDENT 6-PHOSPHOFRUCTOKINASE ISOZYME 2"/>
    <property type="match status" value="1"/>
</dbReference>
<keyword evidence="2 6" id="KW-0808">Transferase</keyword>
<dbReference type="Proteomes" id="UP000274097">
    <property type="component" value="Unassembled WGS sequence"/>
</dbReference>
<evidence type="ECO:0000256" key="2">
    <source>
        <dbReference type="ARBA" id="ARBA00022679"/>
    </source>
</evidence>
<dbReference type="InterPro" id="IPR029056">
    <property type="entry name" value="Ribokinase-like"/>
</dbReference>
<evidence type="ECO:0000256" key="5">
    <source>
        <dbReference type="ARBA" id="ARBA00022840"/>
    </source>
</evidence>
<dbReference type="PROSITE" id="PS00583">
    <property type="entry name" value="PFKB_KINASES_1"/>
    <property type="match status" value="1"/>
</dbReference>
<comment type="similarity">
    <text evidence="1 6">Belongs to the carbohydrate kinase PfkB family.</text>
</comment>
<evidence type="ECO:0000256" key="6">
    <source>
        <dbReference type="PIRNR" id="PIRNR000535"/>
    </source>
</evidence>
<organism evidence="8 11">
    <name type="scientific">Teichococcus wenyumeiae</name>
    <dbReference type="NCBI Taxonomy" id="2478470"/>
    <lineage>
        <taxon>Bacteria</taxon>
        <taxon>Pseudomonadati</taxon>
        <taxon>Pseudomonadota</taxon>
        <taxon>Alphaproteobacteria</taxon>
        <taxon>Acetobacterales</taxon>
        <taxon>Roseomonadaceae</taxon>
        <taxon>Roseomonas</taxon>
    </lineage>
</organism>
<dbReference type="GO" id="GO:0005524">
    <property type="term" value="F:ATP binding"/>
    <property type="evidence" value="ECO:0007669"/>
    <property type="project" value="UniProtKB-KW"/>
</dbReference>
<evidence type="ECO:0000256" key="3">
    <source>
        <dbReference type="ARBA" id="ARBA00022741"/>
    </source>
</evidence>
<dbReference type="PANTHER" id="PTHR46566">
    <property type="entry name" value="1-PHOSPHOFRUCTOKINASE-RELATED"/>
    <property type="match status" value="1"/>
</dbReference>
<protein>
    <recommendedName>
        <fullName evidence="6">Phosphofructokinase</fullName>
    </recommendedName>
</protein>
<dbReference type="InParanoid" id="A0A3A9JBS3"/>
<evidence type="ECO:0000313" key="11">
    <source>
        <dbReference type="Proteomes" id="UP000278036"/>
    </source>
</evidence>
<feature type="domain" description="Carbohydrate kinase PfkB" evidence="7">
    <location>
        <begin position="15"/>
        <end position="293"/>
    </location>
</feature>
<evidence type="ECO:0000313" key="9">
    <source>
        <dbReference type="EMBL" id="RMI25432.1"/>
    </source>
</evidence>
<dbReference type="CDD" id="cd01164">
    <property type="entry name" value="FruK_PfkB_like"/>
    <property type="match status" value="1"/>
</dbReference>
<dbReference type="InterPro" id="IPR002173">
    <property type="entry name" value="Carboh/pur_kinase_PfkB_CS"/>
</dbReference>
<dbReference type="PIRSF" id="PIRSF000535">
    <property type="entry name" value="1PFK/6PFK/LacC"/>
    <property type="match status" value="1"/>
</dbReference>
<evidence type="ECO:0000256" key="1">
    <source>
        <dbReference type="ARBA" id="ARBA00010688"/>
    </source>
</evidence>
<dbReference type="FunCoup" id="A0A3A9JBS3">
    <property type="interactions" value="169"/>
</dbReference>
<dbReference type="GO" id="GO:0003872">
    <property type="term" value="F:6-phosphofructokinase activity"/>
    <property type="evidence" value="ECO:0007669"/>
    <property type="project" value="TreeGrafter"/>
</dbReference>
<proteinExistence type="inferred from homology"/>
<reference evidence="8 11" key="1">
    <citation type="submission" date="2018-09" db="EMBL/GenBank/DDBJ databases">
        <title>Roseomonas sp. nov., isolated from feces of Tibetan antelopes in the Qinghai-Tibet plateau, China.</title>
        <authorList>
            <person name="Tian Z."/>
        </authorList>
    </citation>
    <scope>NUCLEOTIDE SEQUENCE [LARGE SCALE GENOMIC DNA]</scope>
    <source>
        <strain evidence="9 10">Z23</strain>
        <strain evidence="8 11">Z24</strain>
    </source>
</reference>
<dbReference type="NCBIfam" id="TIGR03168">
    <property type="entry name" value="1-PFK"/>
    <property type="match status" value="1"/>
</dbReference>
<dbReference type="EMBL" id="RAQU01000116">
    <property type="protein sequence ID" value="RKK02931.1"/>
    <property type="molecule type" value="Genomic_DNA"/>
</dbReference>
<dbReference type="GO" id="GO:0005829">
    <property type="term" value="C:cytosol"/>
    <property type="evidence" value="ECO:0007669"/>
    <property type="project" value="TreeGrafter"/>
</dbReference>
<comment type="caution">
    <text evidence="8">The sequence shown here is derived from an EMBL/GenBank/DDBJ whole genome shotgun (WGS) entry which is preliminary data.</text>
</comment>
<evidence type="ECO:0000259" key="7">
    <source>
        <dbReference type="Pfam" id="PF00294"/>
    </source>
</evidence>
<dbReference type="PROSITE" id="PS00584">
    <property type="entry name" value="PFKB_KINASES_2"/>
    <property type="match status" value="1"/>
</dbReference>
<dbReference type="OrthoDB" id="9801219at2"/>
<dbReference type="AlphaFoldDB" id="A0A3A9JBS3"/>
<name>A0A3A9JBS3_9PROT</name>
<keyword evidence="10" id="KW-1185">Reference proteome</keyword>
<keyword evidence="5" id="KW-0067">ATP-binding</keyword>